<dbReference type="Pfam" id="PF23977">
    <property type="entry name" value="Pam3_Gp34"/>
    <property type="match status" value="1"/>
</dbReference>
<reference evidence="1" key="1">
    <citation type="submission" date="2022-01" db="EMBL/GenBank/DDBJ databases">
        <title>Whole genome-based taxonomy of the Shewanellaceae.</title>
        <authorList>
            <person name="Martin-Rodriguez A.J."/>
        </authorList>
    </citation>
    <scope>NUCLEOTIDE SEQUENCE</scope>
    <source>
        <strain evidence="1">DSM 16422</strain>
    </source>
</reference>
<organism evidence="1 2">
    <name type="scientific">Shewanella gaetbuli</name>
    <dbReference type="NCBI Taxonomy" id="220752"/>
    <lineage>
        <taxon>Bacteria</taxon>
        <taxon>Pseudomonadati</taxon>
        <taxon>Pseudomonadota</taxon>
        <taxon>Gammaproteobacteria</taxon>
        <taxon>Alteromonadales</taxon>
        <taxon>Shewanellaceae</taxon>
        <taxon>Shewanella</taxon>
    </lineage>
</organism>
<proteinExistence type="predicted"/>
<dbReference type="Proteomes" id="UP001139333">
    <property type="component" value="Unassembled WGS sequence"/>
</dbReference>
<keyword evidence="2" id="KW-1185">Reference proteome</keyword>
<evidence type="ECO:0000313" key="1">
    <source>
        <dbReference type="EMBL" id="MCL1142945.1"/>
    </source>
</evidence>
<comment type="caution">
    <text evidence="1">The sequence shown here is derived from an EMBL/GenBank/DDBJ whole genome shotgun (WGS) entry which is preliminary data.</text>
</comment>
<gene>
    <name evidence="1" type="ORF">L2672_09595</name>
</gene>
<dbReference type="RefSeq" id="WP_248995631.1">
    <property type="nucleotide sequence ID" value="NZ_JAKIKP010000006.1"/>
</dbReference>
<sequence>MSKNTKTEIATVNANLTAYAGDLSERQGAVGLGSENVSADDLAIPRLKLLQAISDEVQMGHPKQVEGATAGMIINNLTEELSNSIFVVNLHFTKKVVVWRKRKAGGGIYDTFDTEQEARVALQEAGEDEKNFDISENPTHLVLIIDPETGAPKGVALLDMPGTKIKVSKRWNSMIAEAEAKGHPRFGCVWQLGVKGESNTQGSYFNFDLLDITDGAKYIAAPQEIYDAATAAFESFFPSARVDEAA</sequence>
<dbReference type="InterPro" id="IPR056957">
    <property type="entry name" value="Pam3_Gp34-like"/>
</dbReference>
<accession>A0A9X1ZNZ6</accession>
<protein>
    <submittedName>
        <fullName evidence="1">Uncharacterized protein</fullName>
    </submittedName>
</protein>
<evidence type="ECO:0000313" key="2">
    <source>
        <dbReference type="Proteomes" id="UP001139333"/>
    </source>
</evidence>
<dbReference type="EMBL" id="JAKIKP010000006">
    <property type="protein sequence ID" value="MCL1142945.1"/>
    <property type="molecule type" value="Genomic_DNA"/>
</dbReference>
<dbReference type="AlphaFoldDB" id="A0A9X1ZNZ6"/>
<name>A0A9X1ZNZ6_9GAMM</name>